<gene>
    <name evidence="2" type="ORF">MM415B06390_0010</name>
</gene>
<evidence type="ECO:0000313" key="2">
    <source>
        <dbReference type="EMBL" id="QJA97294.1"/>
    </source>
</evidence>
<dbReference type="EMBL" id="MT143480">
    <property type="protein sequence ID" value="QJA97294.1"/>
    <property type="molecule type" value="Genomic_DNA"/>
</dbReference>
<proteinExistence type="predicted"/>
<dbReference type="InterPro" id="IPR008713">
    <property type="entry name" value="Phage_lambda_NinG"/>
</dbReference>
<name>A0A6M3LUQ8_9ZZZZ</name>
<feature type="region of interest" description="Disordered" evidence="1">
    <location>
        <begin position="1"/>
        <end position="37"/>
    </location>
</feature>
<sequence length="165" mass="19333">MLKSKRDALQSKSRLSKEESNGNLPRKKKQASKKTIKDRTWRAFSKYIRLRDCLKTTGTVTHGKCITCGKLLSITFCDAGHFVSRRYNSTLFDERNVHIQCRYCNRFLNGNLLEYRRQIIRLYGEGIDIELEDKATEITKLGVEDLTNIEKYYKIKVEEFIRGVE</sequence>
<organism evidence="2">
    <name type="scientific">viral metagenome</name>
    <dbReference type="NCBI Taxonomy" id="1070528"/>
    <lineage>
        <taxon>unclassified sequences</taxon>
        <taxon>metagenomes</taxon>
        <taxon>organismal metagenomes</taxon>
    </lineage>
</organism>
<feature type="compositionally biased region" description="Basic residues" evidence="1">
    <location>
        <begin position="25"/>
        <end position="34"/>
    </location>
</feature>
<reference evidence="2" key="1">
    <citation type="submission" date="2020-03" db="EMBL/GenBank/DDBJ databases">
        <title>The deep terrestrial virosphere.</title>
        <authorList>
            <person name="Holmfeldt K."/>
            <person name="Nilsson E."/>
            <person name="Simone D."/>
            <person name="Lopez-Fernandez M."/>
            <person name="Wu X."/>
            <person name="de Brujin I."/>
            <person name="Lundin D."/>
            <person name="Andersson A."/>
            <person name="Bertilsson S."/>
            <person name="Dopson M."/>
        </authorList>
    </citation>
    <scope>NUCLEOTIDE SEQUENCE</scope>
    <source>
        <strain evidence="2">MM415B06390</strain>
    </source>
</reference>
<dbReference type="Pfam" id="PF05766">
    <property type="entry name" value="NinG"/>
    <property type="match status" value="1"/>
</dbReference>
<accession>A0A6M3LUQ8</accession>
<dbReference type="AlphaFoldDB" id="A0A6M3LUQ8"/>
<evidence type="ECO:0000256" key="1">
    <source>
        <dbReference type="SAM" id="MobiDB-lite"/>
    </source>
</evidence>
<feature type="compositionally biased region" description="Basic and acidic residues" evidence="1">
    <location>
        <begin position="1"/>
        <end position="20"/>
    </location>
</feature>
<dbReference type="Gene3D" id="1.10.30.50">
    <property type="match status" value="1"/>
</dbReference>
<protein>
    <submittedName>
        <fullName evidence="2">Putative lambda recombination protein</fullName>
    </submittedName>
</protein>